<dbReference type="PROSITE" id="PS50106">
    <property type="entry name" value="PDZ"/>
    <property type="match status" value="1"/>
</dbReference>
<reference evidence="13" key="3">
    <citation type="submission" date="2025-09" db="UniProtKB">
        <authorList>
            <consortium name="Ensembl"/>
        </authorList>
    </citation>
    <scope>IDENTIFICATION</scope>
</reference>
<evidence type="ECO:0000256" key="2">
    <source>
        <dbReference type="ARBA" id="ARBA00010541"/>
    </source>
</evidence>
<dbReference type="GO" id="GO:0006508">
    <property type="term" value="P:proteolysis"/>
    <property type="evidence" value="ECO:0007669"/>
    <property type="project" value="UniProtKB-KW"/>
</dbReference>
<keyword evidence="6" id="KW-0378">Hydrolase</keyword>
<dbReference type="Proteomes" id="UP000472267">
    <property type="component" value="Chromosome 6"/>
</dbReference>
<evidence type="ECO:0000259" key="12">
    <source>
        <dbReference type="PROSITE" id="PS51465"/>
    </source>
</evidence>
<dbReference type="Gene3D" id="3.30.60.30">
    <property type="match status" value="1"/>
</dbReference>
<dbReference type="InterPro" id="IPR009030">
    <property type="entry name" value="Growth_fac_rcpt_cys_sf"/>
</dbReference>
<dbReference type="InterPro" id="IPR036034">
    <property type="entry name" value="PDZ_sf"/>
</dbReference>
<dbReference type="InterPro" id="IPR001940">
    <property type="entry name" value="Peptidase_S1C"/>
</dbReference>
<dbReference type="InterPro" id="IPR001478">
    <property type="entry name" value="PDZ"/>
</dbReference>
<comment type="subcellular location">
    <subcellularLocation>
        <location evidence="1">Secreted</location>
    </subcellularLocation>
</comment>
<evidence type="ECO:0000256" key="3">
    <source>
        <dbReference type="ARBA" id="ARBA00022525"/>
    </source>
</evidence>
<dbReference type="PROSITE" id="PS51465">
    <property type="entry name" value="KAZAL_2"/>
    <property type="match status" value="1"/>
</dbReference>
<dbReference type="SUPFAM" id="SSF50156">
    <property type="entry name" value="PDZ domain-like"/>
    <property type="match status" value="1"/>
</dbReference>
<keyword evidence="7" id="KW-0720">Serine protease</keyword>
<evidence type="ECO:0000256" key="5">
    <source>
        <dbReference type="ARBA" id="ARBA00022729"/>
    </source>
</evidence>
<reference evidence="13" key="2">
    <citation type="submission" date="2025-08" db="UniProtKB">
        <authorList>
            <consortium name="Ensembl"/>
        </authorList>
    </citation>
    <scope>IDENTIFICATION</scope>
</reference>
<keyword evidence="5 9" id="KW-0732">Signal</keyword>
<evidence type="ECO:0000256" key="7">
    <source>
        <dbReference type="ARBA" id="ARBA00022825"/>
    </source>
</evidence>
<dbReference type="CDD" id="cd00104">
    <property type="entry name" value="KAZAL_FS"/>
    <property type="match status" value="1"/>
</dbReference>
<feature type="chain" id="PRO_5025415508" evidence="9">
    <location>
        <begin position="19"/>
        <end position="444"/>
    </location>
</feature>
<dbReference type="PANTHER" id="PTHR22939">
    <property type="entry name" value="SERINE PROTEASE FAMILY S1C HTRA-RELATED"/>
    <property type="match status" value="1"/>
</dbReference>
<sequence>MQRVLLAVVFVFTQPVRAEKCASRCDVSLCPSPSCLGGYVLDRCNCCLVCSPRDGDPCGRKNDLPCGDGLECRWPLRLQTQHRVCGSDGKTYSNVCKMRAASRKAVNKGREAVIQAHKGPCAPQGAGRIPSSPRYKFNFIADVVEKIAPAVVHIELFVRHPLLGRHMRLSSGSGFVVTPSGVIVTNAHVVTTAESASGRPQLRVQLHDGDAYEAAVRDVDSKADIATVKINPQKKLHVLSLGRSAELRPGEFVVAIGSPFALQNTVTTGIVSTAQRDGKELGIKDSDMDYIQTDAIINYGNSGGPLVNLDGEVIGINTLKVTAGISFAIPSDRISRFLSESQIKHSKGVRREEILSGLVAELKHHKPDFPDVSSGVLVQQVIPDTPAESGGIKEGDVITKLNGRLVGTTADVHEVLKSDRPLLIQIRRGNEDLLFNIHPQLLQH</sequence>
<dbReference type="InterPro" id="IPR002350">
    <property type="entry name" value="Kazal_dom"/>
</dbReference>
<dbReference type="SUPFAM" id="SSF50494">
    <property type="entry name" value="Trypsin-like serine proteases"/>
    <property type="match status" value="1"/>
</dbReference>
<proteinExistence type="inferred from homology"/>
<dbReference type="GO" id="GO:0005576">
    <property type="term" value="C:extracellular region"/>
    <property type="evidence" value="ECO:0007669"/>
    <property type="project" value="UniProtKB-SubCell"/>
</dbReference>
<dbReference type="InterPro" id="IPR036058">
    <property type="entry name" value="Kazal_dom_sf"/>
</dbReference>
<dbReference type="Pfam" id="PF13180">
    <property type="entry name" value="PDZ_2"/>
    <property type="match status" value="1"/>
</dbReference>
<keyword evidence="14" id="KW-1185">Reference proteome</keyword>
<dbReference type="PRINTS" id="PR00834">
    <property type="entry name" value="PROTEASES2C"/>
</dbReference>
<accession>A0A672GA34</accession>
<evidence type="ECO:0000256" key="4">
    <source>
        <dbReference type="ARBA" id="ARBA00022670"/>
    </source>
</evidence>
<protein>
    <submittedName>
        <fullName evidence="13">HtrA serine peptidase 3a</fullName>
    </submittedName>
</protein>
<feature type="signal peptide" evidence="9">
    <location>
        <begin position="1"/>
        <end position="18"/>
    </location>
</feature>
<evidence type="ECO:0000256" key="8">
    <source>
        <dbReference type="ARBA" id="ARBA00023157"/>
    </source>
</evidence>
<evidence type="ECO:0000259" key="11">
    <source>
        <dbReference type="PROSITE" id="PS51323"/>
    </source>
</evidence>
<evidence type="ECO:0000256" key="1">
    <source>
        <dbReference type="ARBA" id="ARBA00004613"/>
    </source>
</evidence>
<reference evidence="13" key="1">
    <citation type="submission" date="2019-06" db="EMBL/GenBank/DDBJ databases">
        <authorList>
            <consortium name="Wellcome Sanger Institute Data Sharing"/>
        </authorList>
    </citation>
    <scope>NUCLEOTIDE SEQUENCE [LARGE SCALE GENOMIC DNA]</scope>
</reference>
<dbReference type="PROSITE" id="PS51323">
    <property type="entry name" value="IGFBP_N_2"/>
    <property type="match status" value="1"/>
</dbReference>
<dbReference type="Gene3D" id="2.40.10.120">
    <property type="match status" value="1"/>
</dbReference>
<evidence type="ECO:0000256" key="9">
    <source>
        <dbReference type="SAM" id="SignalP"/>
    </source>
</evidence>
<evidence type="ECO:0000259" key="10">
    <source>
        <dbReference type="PROSITE" id="PS50106"/>
    </source>
</evidence>
<comment type="similarity">
    <text evidence="2">Belongs to the peptidase S1C family.</text>
</comment>
<dbReference type="Pfam" id="PF13365">
    <property type="entry name" value="Trypsin_2"/>
    <property type="match status" value="1"/>
</dbReference>
<dbReference type="Gene3D" id="2.30.42.10">
    <property type="match status" value="1"/>
</dbReference>
<feature type="domain" description="PDZ" evidence="10">
    <location>
        <begin position="342"/>
        <end position="409"/>
    </location>
</feature>
<dbReference type="GO" id="GO:0004252">
    <property type="term" value="F:serine-type endopeptidase activity"/>
    <property type="evidence" value="ECO:0007669"/>
    <property type="project" value="InterPro"/>
</dbReference>
<evidence type="ECO:0000256" key="6">
    <source>
        <dbReference type="ARBA" id="ARBA00022801"/>
    </source>
</evidence>
<dbReference type="SUPFAM" id="SSF100895">
    <property type="entry name" value="Kazal-type serine protease inhibitors"/>
    <property type="match status" value="1"/>
</dbReference>
<dbReference type="InterPro" id="IPR009003">
    <property type="entry name" value="Peptidase_S1_PA"/>
</dbReference>
<dbReference type="InterPro" id="IPR000867">
    <property type="entry name" value="IGFBP-like"/>
</dbReference>
<dbReference type="FunFam" id="2.40.10.120:FF:000002">
    <property type="entry name" value="HtrA serine peptidase 3"/>
    <property type="match status" value="1"/>
</dbReference>
<dbReference type="SMART" id="SM00280">
    <property type="entry name" value="KAZAL"/>
    <property type="match status" value="1"/>
</dbReference>
<dbReference type="Pfam" id="PF07648">
    <property type="entry name" value="Kazal_2"/>
    <property type="match status" value="1"/>
</dbReference>
<feature type="domain" description="IGFBP N-terminal" evidence="11">
    <location>
        <begin position="17"/>
        <end position="85"/>
    </location>
</feature>
<feature type="domain" description="Kazal-like" evidence="12">
    <location>
        <begin position="60"/>
        <end position="123"/>
    </location>
</feature>
<organism evidence="13 14">
    <name type="scientific">Salarias fasciatus</name>
    <name type="common">Jewelled blenny</name>
    <name type="synonym">Blennius fasciatus</name>
    <dbReference type="NCBI Taxonomy" id="181472"/>
    <lineage>
        <taxon>Eukaryota</taxon>
        <taxon>Metazoa</taxon>
        <taxon>Chordata</taxon>
        <taxon>Craniata</taxon>
        <taxon>Vertebrata</taxon>
        <taxon>Euteleostomi</taxon>
        <taxon>Actinopterygii</taxon>
        <taxon>Neopterygii</taxon>
        <taxon>Teleostei</taxon>
        <taxon>Neoteleostei</taxon>
        <taxon>Acanthomorphata</taxon>
        <taxon>Ovalentaria</taxon>
        <taxon>Blenniimorphae</taxon>
        <taxon>Blenniiformes</taxon>
        <taxon>Blennioidei</taxon>
        <taxon>Blenniidae</taxon>
        <taxon>Salariinae</taxon>
        <taxon>Salarias</taxon>
    </lineage>
</organism>
<name>A0A672GA34_SALFA</name>
<dbReference type="Pfam" id="PF00219">
    <property type="entry name" value="IGFBP"/>
    <property type="match status" value="1"/>
</dbReference>
<dbReference type="PANTHER" id="PTHR22939:SF14">
    <property type="entry name" value="SERINE PROTEASE HTRA3"/>
    <property type="match status" value="1"/>
</dbReference>
<dbReference type="SMART" id="SM00228">
    <property type="entry name" value="PDZ"/>
    <property type="match status" value="1"/>
</dbReference>
<keyword evidence="3" id="KW-0964">Secreted</keyword>
<dbReference type="AlphaFoldDB" id="A0A672GA34"/>
<keyword evidence="8" id="KW-1015">Disulfide bond</keyword>
<evidence type="ECO:0000313" key="13">
    <source>
        <dbReference type="Ensembl" id="ENSSFAP00005015718.1"/>
    </source>
</evidence>
<dbReference type="Ensembl" id="ENSSFAT00005016360.1">
    <property type="protein sequence ID" value="ENSSFAP00005015718.1"/>
    <property type="gene ID" value="ENSSFAG00005008353.1"/>
</dbReference>
<evidence type="ECO:0000313" key="14">
    <source>
        <dbReference type="Proteomes" id="UP000472267"/>
    </source>
</evidence>
<keyword evidence="4" id="KW-0645">Protease</keyword>
<dbReference type="SUPFAM" id="SSF57184">
    <property type="entry name" value="Growth factor receptor domain"/>
    <property type="match status" value="1"/>
</dbReference>